<dbReference type="RefSeq" id="WP_217470726.1">
    <property type="nucleotide sequence ID" value="NZ_CP020335.1"/>
</dbReference>
<sequence>MSVLMMAWLGAGAAQRTPQTKTAAAGNSPPPTEGSSSADTVLNYLESEDFQRHSLAAAMTYTVAVGGAPAVLPLVAGVAAGKLGAQIGSDIGESLTHGVMSLWGQRTVATEGQAPARLGDAIAHQNKSAGLWGALGGVLLGALAAVAVSGLVVATGGLAMAVVAGAAVGLAGGFVGGLVSSVGAALGQYGANKGQIVEGSPDVFFEGRPVARQGDKIVCSDHPGPVVIAEGAKTVFANGRPIARLGHRTACDANINSAAASIALTTQTGDALTILTASNKDLRWLVAIAGLLPLPLGRKDNGGKAKSGAEPAPSVKKTGCDSQLCHKAGEPVDVATGDFLQVWPVLALPGVLPLTLNRTYRSTAALSGLFGPQWADDWSQHLRRDGEETHFTDGEGVIYTFHTPTENVFSVNLHAGHYLLYGRRDGELRLFNRRAQQILSFAEVQGDKRRLSMIEDRNGNQTVFHYDEQQRLTRLVHADTTTLALHYERQRLTAIDWLHAEQRQRLVTCRYDNPGYLAECDAFQFHHLWHEYTPQGNMTRWHDTDKTDVTVHYDNAGRVTATTTPQGYWQDRFEYDDEHRVTTYFDAEGGCTRYHYNADGLVTRLVDPLGHETRTEWDFSCKVAETDPLGRTTAYEYSPYGELTGLLSSTGDLTAYDYNEYGQLTQVTQPDGARWRLHYNEQGNLDSVIDPQGRVEETRYGPRGEILRQVLPDGRAWRYGYERQQLSEIRAPDGALTRFDTDGLGRLLRVTDALHQQTDYHHSPFHASPAGSVSEIQLPDGIRQTIDYDSERRVSAVTDGEGRTTRYTYDAFDRLSRLTRPDGAALTFGYDRLTRLKTVTNETGETYHYTRDPAGRVISETDFTGRTIHYQYDAAGRRLTARYPNHQLLRWRYTDDDRVTRQEAWQEENDRCTLCSVTTYDHDAQGRLVRAANPDSVVAFEYDEAGRLTRETINGRAVSHQWDPMSGLPTGYQADTQPAVSWYYGLNGRLMQWQLDGHAPLQMQHDGLGREIARESAAGFIQSHAYTPVGLLAHQTAGRSSDWFKQTLYEADPHFPPRGSAVTRHWHYTPAYNVACMEDTRWDETRYGYNVNDQVVTAQFGGMRACDELFVYDAGQHLHYQKRVPERLSEDLRQSYHTQQAGRVIQHGACTYRYDENGRRTEKTEQRRGYRPRTWRYRWDAHDRLTGFISPEGTRWRYGYDAFGRRISKRKETDDTGQPVKPTAIIGYDYLWSGEQLIEETPVYADGTVGYEQSIHWLYEPGALTPSARFEKGRLYYVVSDHQGTVREILTEDGELIWAGRLLTWGEPECWPVLTLNDPRNLTCHLRFAGQYEDEESGLYYNRFRYYDNETGQYLCADPLGLAGGLNPYSYVHNPANWVDPLGLTGCPNSIKYGELDHLGRPTGVHATLDKGHINMGTHANPDIQPPGFITGKGSNRARGHLLGRQLGGSGDDVRNLVTLQQRPANTPVMSGVEGRIRKALEQGEVVEMSSIPIYKGPSRIPAGITMKAEGSGGFFEYVTVLNPPGI</sequence>
<dbReference type="Proteomes" id="UP000693715">
    <property type="component" value="Chromosome"/>
</dbReference>
<dbReference type="InterPro" id="IPR045351">
    <property type="entry name" value="DUF6531"/>
</dbReference>
<evidence type="ECO:0000313" key="8">
    <source>
        <dbReference type="Proteomes" id="UP000693715"/>
    </source>
</evidence>
<dbReference type="PANTHER" id="PTHR32305:SF15">
    <property type="entry name" value="PROTEIN RHSA-RELATED"/>
    <property type="match status" value="1"/>
</dbReference>
<dbReference type="Pfam" id="PF25023">
    <property type="entry name" value="TEN_YD-shell"/>
    <property type="match status" value="2"/>
</dbReference>
<protein>
    <recommendedName>
        <fullName evidence="9">Type IV secretion protein Rhs</fullName>
    </recommendedName>
</protein>
<dbReference type="InterPro" id="IPR044927">
    <property type="entry name" value="Endonuclea_NS_2"/>
</dbReference>
<dbReference type="Pfam" id="PF13930">
    <property type="entry name" value="Endonuclea_NS_2"/>
    <property type="match status" value="1"/>
</dbReference>
<name>A0ABX8LR32_9GAMM</name>
<evidence type="ECO:0000259" key="5">
    <source>
        <dbReference type="Pfam" id="PF20148"/>
    </source>
</evidence>
<dbReference type="Pfam" id="PF05488">
    <property type="entry name" value="PAAR_motif"/>
    <property type="match status" value="1"/>
</dbReference>
<proteinExistence type="predicted"/>
<keyword evidence="1" id="KW-0677">Repeat</keyword>
<feature type="domain" description="Teneurin-like YD-shell" evidence="6">
    <location>
        <begin position="1083"/>
        <end position="1358"/>
    </location>
</feature>
<keyword evidence="3" id="KW-1133">Transmembrane helix</keyword>
<dbReference type="PANTHER" id="PTHR32305">
    <property type="match status" value="1"/>
</dbReference>
<evidence type="ECO:0000313" key="7">
    <source>
        <dbReference type="EMBL" id="QXF32016.1"/>
    </source>
</evidence>
<evidence type="ECO:0000259" key="6">
    <source>
        <dbReference type="Pfam" id="PF25023"/>
    </source>
</evidence>
<dbReference type="InterPro" id="IPR008727">
    <property type="entry name" value="PAAR_motif"/>
</dbReference>
<dbReference type="Pfam" id="PF05593">
    <property type="entry name" value="RHS_repeat"/>
    <property type="match status" value="3"/>
</dbReference>
<keyword evidence="3" id="KW-0812">Transmembrane</keyword>
<evidence type="ECO:0008006" key="9">
    <source>
        <dbReference type="Google" id="ProtNLM"/>
    </source>
</evidence>
<feature type="domain" description="Type VII secretion system protein EssD-like" evidence="4">
    <location>
        <begin position="1392"/>
        <end position="1510"/>
    </location>
</feature>
<dbReference type="InterPro" id="IPR006530">
    <property type="entry name" value="YD"/>
</dbReference>
<feature type="transmembrane region" description="Helical" evidence="3">
    <location>
        <begin position="131"/>
        <end position="154"/>
    </location>
</feature>
<evidence type="ECO:0000259" key="4">
    <source>
        <dbReference type="Pfam" id="PF13930"/>
    </source>
</evidence>
<feature type="region of interest" description="Disordered" evidence="2">
    <location>
        <begin position="299"/>
        <end position="320"/>
    </location>
</feature>
<organism evidence="7 8">
    <name type="scientific">Photorhabdus akhurstii</name>
    <dbReference type="NCBI Taxonomy" id="171438"/>
    <lineage>
        <taxon>Bacteria</taxon>
        <taxon>Pseudomonadati</taxon>
        <taxon>Pseudomonadota</taxon>
        <taxon>Gammaproteobacteria</taxon>
        <taxon>Enterobacterales</taxon>
        <taxon>Morganellaceae</taxon>
        <taxon>Photorhabdus</taxon>
    </lineage>
</organism>
<feature type="region of interest" description="Disordered" evidence="2">
    <location>
        <begin position="17"/>
        <end position="38"/>
    </location>
</feature>
<accession>A0ABX8LR32</accession>
<dbReference type="NCBIfam" id="TIGR01643">
    <property type="entry name" value="YD_repeat_2x"/>
    <property type="match status" value="7"/>
</dbReference>
<evidence type="ECO:0000256" key="1">
    <source>
        <dbReference type="ARBA" id="ARBA00022737"/>
    </source>
</evidence>
<reference evidence="7 8" key="1">
    <citation type="submission" date="2017-03" db="EMBL/GenBank/DDBJ databases">
        <title>Genome comparison of Photorhabdus luminescens strain 0813-124 phase variants.</title>
        <authorList>
            <person name="Chien C.-C."/>
            <person name="Chen W.-J."/>
            <person name="Shih M.-C."/>
            <person name="Hsieh F.-C."/>
        </authorList>
    </citation>
    <scope>NUCLEOTIDE SEQUENCE [LARGE SCALE GENOMIC DNA]</scope>
    <source>
        <strain evidence="7 8">0813-124 phase II</strain>
    </source>
</reference>
<evidence type="ECO:0000256" key="3">
    <source>
        <dbReference type="SAM" id="Phobius"/>
    </source>
</evidence>
<feature type="domain" description="Teneurin-like YD-shell" evidence="6">
    <location>
        <begin position="783"/>
        <end position="900"/>
    </location>
</feature>
<keyword evidence="8" id="KW-1185">Reference proteome</keyword>
<keyword evidence="3" id="KW-0472">Membrane</keyword>
<gene>
    <name evidence="7" type="ORF">B0X70_01635</name>
</gene>
<dbReference type="InterPro" id="IPR056823">
    <property type="entry name" value="TEN-like_YD-shell"/>
</dbReference>
<feature type="domain" description="DUF6531" evidence="5">
    <location>
        <begin position="329"/>
        <end position="401"/>
    </location>
</feature>
<dbReference type="NCBIfam" id="TIGR03696">
    <property type="entry name" value="Rhs_assc_core"/>
    <property type="match status" value="1"/>
</dbReference>
<evidence type="ECO:0000256" key="2">
    <source>
        <dbReference type="SAM" id="MobiDB-lite"/>
    </source>
</evidence>
<dbReference type="InterPro" id="IPR050708">
    <property type="entry name" value="T6SS_VgrG/RHS"/>
</dbReference>
<feature type="transmembrane region" description="Helical" evidence="3">
    <location>
        <begin position="161"/>
        <end position="186"/>
    </location>
</feature>
<dbReference type="InterPro" id="IPR031325">
    <property type="entry name" value="RHS_repeat"/>
</dbReference>
<dbReference type="Pfam" id="PF20148">
    <property type="entry name" value="DUF6531"/>
    <property type="match status" value="1"/>
</dbReference>
<dbReference type="InterPro" id="IPR022385">
    <property type="entry name" value="Rhs_assc_core"/>
</dbReference>
<dbReference type="CDD" id="cd14742">
    <property type="entry name" value="PAAR_RHS"/>
    <property type="match status" value="1"/>
</dbReference>
<dbReference type="EMBL" id="CP020335">
    <property type="protein sequence ID" value="QXF32016.1"/>
    <property type="molecule type" value="Genomic_DNA"/>
</dbReference>